<dbReference type="GeneID" id="94832784"/>
<dbReference type="AlphaFoldDB" id="A0A1J4KUZ9"/>
<keyword evidence="2" id="KW-1185">Reference proteome</keyword>
<evidence type="ECO:0000313" key="2">
    <source>
        <dbReference type="Proteomes" id="UP000179807"/>
    </source>
</evidence>
<dbReference type="EMBL" id="MLAK01000326">
    <property type="protein sequence ID" value="OHT14704.1"/>
    <property type="molecule type" value="Genomic_DNA"/>
</dbReference>
<gene>
    <name evidence="1" type="ORF">TRFO_14895</name>
</gene>
<name>A0A1J4KUZ9_9EUKA</name>
<sequence length="862" mass="101628">MEINVENTLFSIKWLMLNSNEQEKMMHIQFLNHVVQDEDAYKIFIEIIRTNPNDDSIDYFAYSGLKKWKEIHIENLYSSSNQSIIYTFQEIIFLQKKVSKLIRKLFAEILINHENNYDFIQNILMLCNEYMNDQPEAAMHMISLASKMYSNFSIITDASNLEFLSIIYSYAHLHLDNFKLYLNQSSFMNILKYSIKSIKDQVILSLLKKYEKIEGVSAYIHYLLTFFIHFYSFILGDYQHIYHPNLANDFLSLLQKFSKYVYQIMKVCNSKEESCLSIINEIKNEWQHLTLALIWNVSTLFFKRNVFIYSKDKIGVILLPVYKFIDKFDFTKFNFFEVIDLNDLIKMIELTSDDINESICNPELFYKNNYCIISSHSSNVYGLRNVCLQIFQKMAKMTQLKLHSMSILSNIQINESIFILLTIIIKKIIDNNEVELFIKYIENVLKYFSRQSIIDPTLMSSFLFLLSKSLKNPSLQLFTIETFLKISNETFFLDVNQHPILFASLIHLLLKLTVNGFDFPSSYITLLIDAIQTRITCVNDEIFKLLDLIIGKIQEQNSDLIANFLGIIDPLLVVMKNEIEITKDEEDSFCTINEDTINSVLSIYLKLLDKIIGTECELEIIHVIFDCIDILSSLFNIEDLLFLILQKLISNRSNYSYNIIFQLLSRLNNSSFTGYLLNCSNLVLAYIHSYSKKENENEIDFSEIYHFYINLLKNDLINEEIELYMISKILCFIIQLYPQHVANDASEIVNYFIINDHFDLYYQSAFINLIISYLITNIISFDSSILEMWTKFISSNLFISDSDLRLHFFLIQTFEMKNVDKEIQVIKQSLLENIDKIKFHIIERENMFPIQNFINDYPIFDR</sequence>
<accession>A0A1J4KUZ9</accession>
<dbReference type="Proteomes" id="UP000179807">
    <property type="component" value="Unassembled WGS sequence"/>
</dbReference>
<evidence type="ECO:0000313" key="1">
    <source>
        <dbReference type="EMBL" id="OHT14704.1"/>
    </source>
</evidence>
<dbReference type="RefSeq" id="XP_068367840.1">
    <property type="nucleotide sequence ID" value="XM_068498080.1"/>
</dbReference>
<protein>
    <submittedName>
        <fullName evidence="1">Uncharacterized protein</fullName>
    </submittedName>
</protein>
<organism evidence="1 2">
    <name type="scientific">Tritrichomonas foetus</name>
    <dbReference type="NCBI Taxonomy" id="1144522"/>
    <lineage>
        <taxon>Eukaryota</taxon>
        <taxon>Metamonada</taxon>
        <taxon>Parabasalia</taxon>
        <taxon>Tritrichomonadida</taxon>
        <taxon>Tritrichomonadidae</taxon>
        <taxon>Tritrichomonas</taxon>
    </lineage>
</organism>
<comment type="caution">
    <text evidence="1">The sequence shown here is derived from an EMBL/GenBank/DDBJ whole genome shotgun (WGS) entry which is preliminary data.</text>
</comment>
<dbReference type="VEuPathDB" id="TrichDB:TRFO_14895"/>
<proteinExistence type="predicted"/>
<reference evidence="1" key="1">
    <citation type="submission" date="2016-10" db="EMBL/GenBank/DDBJ databases">
        <authorList>
            <person name="Benchimol M."/>
            <person name="Almeida L.G."/>
            <person name="Vasconcelos A.T."/>
            <person name="Perreira-Neves A."/>
            <person name="Rosa I.A."/>
            <person name="Tasca T."/>
            <person name="Bogo M.R."/>
            <person name="de Souza W."/>
        </authorList>
    </citation>
    <scope>NUCLEOTIDE SEQUENCE [LARGE SCALE GENOMIC DNA]</scope>
    <source>
        <strain evidence="1">K</strain>
    </source>
</reference>